<sequence>MRSIYERGKNENPHSDDILPDFSARSHFPLPVSASCSFTKPQANKATTSPVVYLFAKPEANGRTSFWRLLLLVETVSGVFVHDGLDRSLH</sequence>
<accession>A0A8T3C0J5</accession>
<name>A0A8T3C0J5_DENNO</name>
<reference evidence="2" key="1">
    <citation type="journal article" date="2022" name="Front. Genet.">
        <title>Chromosome-Scale Assembly of the Dendrobium nobile Genome Provides Insights Into the Molecular Mechanism of the Biosynthesis of the Medicinal Active Ingredient of Dendrobium.</title>
        <authorList>
            <person name="Xu Q."/>
            <person name="Niu S.-C."/>
            <person name="Li K.-L."/>
            <person name="Zheng P.-J."/>
            <person name="Zhang X.-J."/>
            <person name="Jia Y."/>
            <person name="Liu Y."/>
            <person name="Niu Y.-X."/>
            <person name="Yu L.-H."/>
            <person name="Chen D.-F."/>
            <person name="Zhang G.-Q."/>
        </authorList>
    </citation>
    <scope>NUCLEOTIDE SEQUENCE</scope>
    <source>
        <tissue evidence="2">Leaf</tissue>
    </source>
</reference>
<comment type="caution">
    <text evidence="2">The sequence shown here is derived from an EMBL/GenBank/DDBJ whole genome shotgun (WGS) entry which is preliminary data.</text>
</comment>
<protein>
    <submittedName>
        <fullName evidence="2">Uncharacterized protein</fullName>
    </submittedName>
</protein>
<dbReference type="Proteomes" id="UP000829196">
    <property type="component" value="Unassembled WGS sequence"/>
</dbReference>
<gene>
    <name evidence="2" type="ORF">KFK09_004513</name>
</gene>
<proteinExistence type="predicted"/>
<dbReference type="AlphaFoldDB" id="A0A8T3C0J5"/>
<organism evidence="2 3">
    <name type="scientific">Dendrobium nobile</name>
    <name type="common">Orchid</name>
    <dbReference type="NCBI Taxonomy" id="94219"/>
    <lineage>
        <taxon>Eukaryota</taxon>
        <taxon>Viridiplantae</taxon>
        <taxon>Streptophyta</taxon>
        <taxon>Embryophyta</taxon>
        <taxon>Tracheophyta</taxon>
        <taxon>Spermatophyta</taxon>
        <taxon>Magnoliopsida</taxon>
        <taxon>Liliopsida</taxon>
        <taxon>Asparagales</taxon>
        <taxon>Orchidaceae</taxon>
        <taxon>Epidendroideae</taxon>
        <taxon>Malaxideae</taxon>
        <taxon>Dendrobiinae</taxon>
        <taxon>Dendrobium</taxon>
    </lineage>
</organism>
<feature type="region of interest" description="Disordered" evidence="1">
    <location>
        <begin position="1"/>
        <end position="20"/>
    </location>
</feature>
<feature type="compositionally biased region" description="Basic and acidic residues" evidence="1">
    <location>
        <begin position="1"/>
        <end position="17"/>
    </location>
</feature>
<evidence type="ECO:0000313" key="2">
    <source>
        <dbReference type="EMBL" id="KAI0525122.1"/>
    </source>
</evidence>
<keyword evidence="3" id="KW-1185">Reference proteome</keyword>
<evidence type="ECO:0000256" key="1">
    <source>
        <dbReference type="SAM" id="MobiDB-lite"/>
    </source>
</evidence>
<evidence type="ECO:0000313" key="3">
    <source>
        <dbReference type="Proteomes" id="UP000829196"/>
    </source>
</evidence>
<dbReference type="EMBL" id="JAGYWB010000004">
    <property type="protein sequence ID" value="KAI0525122.1"/>
    <property type="molecule type" value="Genomic_DNA"/>
</dbReference>